<feature type="transmembrane region" description="Helical" evidence="11">
    <location>
        <begin position="196"/>
        <end position="221"/>
    </location>
</feature>
<dbReference type="PRINTS" id="PR00762">
    <property type="entry name" value="CLCHANNEL"/>
</dbReference>
<comment type="caution">
    <text evidence="14">The sequence shown here is derived from an EMBL/GenBank/DDBJ whole genome shotgun (WGS) entry which is preliminary data.</text>
</comment>
<reference evidence="14" key="2">
    <citation type="journal article" date="2021" name="Genome Biol. Evol.">
        <title>Developing a high-quality reference genome for a parasitic bivalve with doubly uniparental inheritance (Bivalvia: Unionida).</title>
        <authorList>
            <person name="Smith C.H."/>
        </authorList>
    </citation>
    <scope>NUCLEOTIDE SEQUENCE</scope>
    <source>
        <strain evidence="14">CHS0354</strain>
        <tissue evidence="14">Mantle</tissue>
    </source>
</reference>
<dbReference type="InterPro" id="IPR000644">
    <property type="entry name" value="CBS_dom"/>
</dbReference>
<comment type="caution">
    <text evidence="11">Lacks conserved residue(s) required for the propagation of feature annotation.</text>
</comment>
<evidence type="ECO:0000256" key="2">
    <source>
        <dbReference type="ARBA" id="ARBA00022448"/>
    </source>
</evidence>
<dbReference type="AlphaFoldDB" id="A0AAE0T6H0"/>
<evidence type="ECO:0000256" key="10">
    <source>
        <dbReference type="PROSITE-ProRule" id="PRU00703"/>
    </source>
</evidence>
<feature type="transmembrane region" description="Helical" evidence="11">
    <location>
        <begin position="564"/>
        <end position="592"/>
    </location>
</feature>
<feature type="transmembrane region" description="Helical" evidence="11">
    <location>
        <begin position="399"/>
        <end position="424"/>
    </location>
</feature>
<dbReference type="PANTHER" id="PTHR11689:SF89">
    <property type="entry name" value="CHLORIDE CHANNEL PROTEIN"/>
    <property type="match status" value="1"/>
</dbReference>
<dbReference type="Gene3D" id="3.10.580.10">
    <property type="entry name" value="CBS-domain"/>
    <property type="match status" value="1"/>
</dbReference>
<sequence length="918" mass="102904">MSKKLSLISVAIQKSSKDMSAYVPVDDSPDTINTEDEGTLDEVPEMQPIPKHASQKHSVSAQSMPRRSVPQKKLSKYGVAKDMPELEKHHAPDDRYSFLEQGRDIESVNIPHKYTEKEKEALGAFESLDYLPSHSDIFKKWVKRQRVSSLNLDVWFMMALIGFSVGVVGFLLHQVIEEIADLKWETTEKFLHDGKYAIASLFAFGYSLAFVLFSAFICVYIRPETAGSGIPEITGFLNGTNVRHIFNIRTMIVKFLSCVTAVGSGLPVGPEGPMIHLGALVGAGLSQFKSESLRFRFNFFEKFRTTEARRNFVSAGAAAGVASAFGAPVGGLLFSMEEVSSFWTTTLSWQIFFCCMVSTFTTDLFNSAFQSFSYTGSFGQFKTNRYILFQIDKGIDVNILMFIPTAVIGLIGGVLGALFTILCLKMTRIRLRLLSKIERVWVQKIVKLFEPAVILIIVTAFSLYIPSVFTCTEFTCIQGDTGSAVKGCFNDTRNPLHVESEVASYTCPNEKEYKLNNNTWMTNRTYNEVATLLFGDLERAVKRLFSRDTHLEFSYASLFTVLPFYFLMICWASGTAVACGTLVPMLLIGSLYGRIIGITMTSMFGIHSEDYGYWAWLDPGAFALIGAASFFGGVTRLTLAVTVIMMELTNDVQVLLPVMVSVMVAKWVGDLVTHPVYHAQMEVKCIPFLDQDPKVSVGGKLVNLENYSARDVMASPVITIQTKELVQVLSNLLLNTTHGGFPVVMKGNGDEEYFYGLITRLELTVLLMHENLFVTLDEESLGDNDQEESQWLDFDQLNIQKLHDPQAATDMLNKYLLDSNYRDLAINLKPYINQSALSIPGKFSLYRTYIIFRTLGLRHLVVVDNKNHITGIITRKDLMGFNMEEKLEAAQERMLRMRRVGRIEMRNLASIANTSDPI</sequence>
<dbReference type="InterPro" id="IPR046342">
    <property type="entry name" value="CBS_dom_sf"/>
</dbReference>
<evidence type="ECO:0000256" key="12">
    <source>
        <dbReference type="SAM" id="MobiDB-lite"/>
    </source>
</evidence>
<dbReference type="SUPFAM" id="SSF54631">
    <property type="entry name" value="CBS-domain pair"/>
    <property type="match status" value="1"/>
</dbReference>
<dbReference type="InterPro" id="IPR014743">
    <property type="entry name" value="Cl-channel_core"/>
</dbReference>
<feature type="domain" description="CBS" evidence="13">
    <location>
        <begin position="832"/>
        <end position="888"/>
    </location>
</feature>
<keyword evidence="7 10" id="KW-0129">CBS domain</keyword>
<comment type="similarity">
    <text evidence="11">Belongs to the chloride channel (TC 2.A.49) family.</text>
</comment>
<feature type="transmembrane region" description="Helical" evidence="11">
    <location>
        <begin position="154"/>
        <end position="176"/>
    </location>
</feature>
<accession>A0AAE0T6H0</accession>
<evidence type="ECO:0000256" key="11">
    <source>
        <dbReference type="RuleBase" id="RU361221"/>
    </source>
</evidence>
<dbReference type="PROSITE" id="PS51371">
    <property type="entry name" value="CBS"/>
    <property type="match status" value="1"/>
</dbReference>
<evidence type="ECO:0000256" key="1">
    <source>
        <dbReference type="ARBA" id="ARBA00004141"/>
    </source>
</evidence>
<dbReference type="InterPro" id="IPR051280">
    <property type="entry name" value="Cl-channel/antiporter"/>
</dbReference>
<dbReference type="GO" id="GO:0016020">
    <property type="term" value="C:membrane"/>
    <property type="evidence" value="ECO:0007669"/>
    <property type="project" value="UniProtKB-SubCell"/>
</dbReference>
<evidence type="ECO:0000259" key="13">
    <source>
        <dbReference type="PROSITE" id="PS51371"/>
    </source>
</evidence>
<keyword evidence="2 11" id="KW-0813">Transport</keyword>
<feature type="region of interest" description="Disordered" evidence="12">
    <location>
        <begin position="18"/>
        <end position="74"/>
    </location>
</feature>
<evidence type="ECO:0000313" key="14">
    <source>
        <dbReference type="EMBL" id="KAK3604541.1"/>
    </source>
</evidence>
<reference evidence="14" key="1">
    <citation type="journal article" date="2021" name="Genome Biol. Evol.">
        <title>A High-Quality Reference Genome for a Parasitic Bivalve with Doubly Uniparental Inheritance (Bivalvia: Unionida).</title>
        <authorList>
            <person name="Smith C.H."/>
        </authorList>
    </citation>
    <scope>NUCLEOTIDE SEQUENCE</scope>
    <source>
        <strain evidence="14">CHS0354</strain>
    </source>
</reference>
<dbReference type="PANTHER" id="PTHR11689">
    <property type="entry name" value="CHLORIDE CHANNEL PROTEIN CLC FAMILY MEMBER"/>
    <property type="match status" value="1"/>
</dbReference>
<proteinExistence type="inferred from homology"/>
<feature type="compositionally biased region" description="Polar residues" evidence="12">
    <location>
        <begin position="56"/>
        <end position="65"/>
    </location>
</feature>
<evidence type="ECO:0000256" key="4">
    <source>
        <dbReference type="ARBA" id="ARBA00022737"/>
    </source>
</evidence>
<name>A0AAE0T6H0_9BIVA</name>
<keyword evidence="4" id="KW-0677">Repeat</keyword>
<feature type="transmembrane region" description="Helical" evidence="11">
    <location>
        <begin position="613"/>
        <end position="634"/>
    </location>
</feature>
<comment type="subcellular location">
    <subcellularLocation>
        <location evidence="1 11">Membrane</location>
        <topology evidence="1 11">Multi-pass membrane protein</topology>
    </subcellularLocation>
</comment>
<feature type="compositionally biased region" description="Acidic residues" evidence="12">
    <location>
        <begin position="27"/>
        <end position="44"/>
    </location>
</feature>
<dbReference type="InterPro" id="IPR001807">
    <property type="entry name" value="ClC"/>
</dbReference>
<keyword evidence="8 11" id="KW-0472">Membrane</keyword>
<evidence type="ECO:0000256" key="5">
    <source>
        <dbReference type="ARBA" id="ARBA00022989"/>
    </source>
</evidence>
<keyword evidence="9 11" id="KW-0868">Chloride</keyword>
<dbReference type="SMART" id="SM00116">
    <property type="entry name" value="CBS"/>
    <property type="match status" value="2"/>
</dbReference>
<evidence type="ECO:0000256" key="6">
    <source>
        <dbReference type="ARBA" id="ARBA00023065"/>
    </source>
</evidence>
<protein>
    <recommendedName>
        <fullName evidence="11">Chloride channel protein</fullName>
    </recommendedName>
</protein>
<dbReference type="Pfam" id="PF00571">
    <property type="entry name" value="CBS"/>
    <property type="match status" value="2"/>
</dbReference>
<keyword evidence="3 11" id="KW-0812">Transmembrane</keyword>
<evidence type="ECO:0000313" key="15">
    <source>
        <dbReference type="Proteomes" id="UP001195483"/>
    </source>
</evidence>
<organism evidence="14 15">
    <name type="scientific">Potamilus streckersoni</name>
    <dbReference type="NCBI Taxonomy" id="2493646"/>
    <lineage>
        <taxon>Eukaryota</taxon>
        <taxon>Metazoa</taxon>
        <taxon>Spiralia</taxon>
        <taxon>Lophotrochozoa</taxon>
        <taxon>Mollusca</taxon>
        <taxon>Bivalvia</taxon>
        <taxon>Autobranchia</taxon>
        <taxon>Heteroconchia</taxon>
        <taxon>Palaeoheterodonta</taxon>
        <taxon>Unionida</taxon>
        <taxon>Unionoidea</taxon>
        <taxon>Unionidae</taxon>
        <taxon>Ambleminae</taxon>
        <taxon>Lampsilini</taxon>
        <taxon>Potamilus</taxon>
    </lineage>
</organism>
<reference evidence="14" key="3">
    <citation type="submission" date="2023-05" db="EMBL/GenBank/DDBJ databases">
        <authorList>
            <person name="Smith C.H."/>
        </authorList>
    </citation>
    <scope>NUCLEOTIDE SEQUENCE</scope>
    <source>
        <strain evidence="14">CHS0354</strain>
        <tissue evidence="14">Mantle</tissue>
    </source>
</reference>
<dbReference type="GO" id="GO:0005254">
    <property type="term" value="F:chloride channel activity"/>
    <property type="evidence" value="ECO:0007669"/>
    <property type="project" value="UniProtKB-UniRule"/>
</dbReference>
<evidence type="ECO:0000256" key="7">
    <source>
        <dbReference type="ARBA" id="ARBA00023122"/>
    </source>
</evidence>
<gene>
    <name evidence="14" type="ORF">CHS0354_000361</name>
</gene>
<evidence type="ECO:0000256" key="9">
    <source>
        <dbReference type="ARBA" id="ARBA00023214"/>
    </source>
</evidence>
<dbReference type="Proteomes" id="UP001195483">
    <property type="component" value="Unassembled WGS sequence"/>
</dbReference>
<dbReference type="Gene3D" id="1.10.3080.10">
    <property type="entry name" value="Clc chloride channel"/>
    <property type="match status" value="1"/>
</dbReference>
<feature type="transmembrane region" description="Helical" evidence="11">
    <location>
        <begin position="445"/>
        <end position="465"/>
    </location>
</feature>
<dbReference type="CDD" id="cd04591">
    <property type="entry name" value="CBS_pair_voltage-gated_CLC_euk_bac"/>
    <property type="match status" value="1"/>
</dbReference>
<dbReference type="SUPFAM" id="SSF81340">
    <property type="entry name" value="Clc chloride channel"/>
    <property type="match status" value="1"/>
</dbReference>
<dbReference type="Pfam" id="PF00654">
    <property type="entry name" value="Voltage_CLC"/>
    <property type="match status" value="1"/>
</dbReference>
<feature type="transmembrane region" description="Helical" evidence="11">
    <location>
        <begin position="312"/>
        <end position="334"/>
    </location>
</feature>
<evidence type="ECO:0000256" key="3">
    <source>
        <dbReference type="ARBA" id="ARBA00022692"/>
    </source>
</evidence>
<keyword evidence="15" id="KW-1185">Reference proteome</keyword>
<keyword evidence="6 11" id="KW-0406">Ion transport</keyword>
<keyword evidence="5 11" id="KW-1133">Transmembrane helix</keyword>
<dbReference type="EMBL" id="JAEAOA010000078">
    <property type="protein sequence ID" value="KAK3604541.1"/>
    <property type="molecule type" value="Genomic_DNA"/>
</dbReference>
<evidence type="ECO:0000256" key="8">
    <source>
        <dbReference type="ARBA" id="ARBA00023136"/>
    </source>
</evidence>